<comment type="caution">
    <text evidence="1">The sequence shown here is derived from an EMBL/GenBank/DDBJ whole genome shotgun (WGS) entry which is preliminary data.</text>
</comment>
<dbReference type="Proteomes" id="UP000499080">
    <property type="component" value="Unassembled WGS sequence"/>
</dbReference>
<protein>
    <submittedName>
        <fullName evidence="1">Uncharacterized protein</fullName>
    </submittedName>
</protein>
<reference evidence="1 2" key="1">
    <citation type="journal article" date="2019" name="Sci. Rep.">
        <title>Orb-weaving spider Araneus ventricosus genome elucidates the spidroin gene catalogue.</title>
        <authorList>
            <person name="Kono N."/>
            <person name="Nakamura H."/>
            <person name="Ohtoshi R."/>
            <person name="Moran D.A.P."/>
            <person name="Shinohara A."/>
            <person name="Yoshida Y."/>
            <person name="Fujiwara M."/>
            <person name="Mori M."/>
            <person name="Tomita M."/>
            <person name="Arakawa K."/>
        </authorList>
    </citation>
    <scope>NUCLEOTIDE SEQUENCE [LARGE SCALE GENOMIC DNA]</scope>
</reference>
<sequence>MGDKEKEALHSFKDVVHRFSENTKDPLYKTNVQSMLTAYEAQECKMRLKVHFLLSHIVKSRVKDFTRMSMISRGDAKEDGTHLKSRELRTKFKGRSSKVQISCITGSDGQIPDNRRTNVLDSFQESVRRCELYERMDESCESQPPFGLSPRIRGGGQEERRNEAADLERLMSLVNAECPQDVRGSLEGQYFVDAIRDEDTQYATRLMGSKDLKSFLVYSMTFEAAETVSRTS</sequence>
<name>A0A4Y2H550_ARAVE</name>
<dbReference type="AlphaFoldDB" id="A0A4Y2H550"/>
<keyword evidence="2" id="KW-1185">Reference proteome</keyword>
<proteinExistence type="predicted"/>
<evidence type="ECO:0000313" key="2">
    <source>
        <dbReference type="Proteomes" id="UP000499080"/>
    </source>
</evidence>
<dbReference type="EMBL" id="BGPR01001714">
    <property type="protein sequence ID" value="GBM60145.1"/>
    <property type="molecule type" value="Genomic_DNA"/>
</dbReference>
<gene>
    <name evidence="1" type="ORF">AVEN_38475_1</name>
</gene>
<organism evidence="1 2">
    <name type="scientific">Araneus ventricosus</name>
    <name type="common">Orbweaver spider</name>
    <name type="synonym">Epeira ventricosa</name>
    <dbReference type="NCBI Taxonomy" id="182803"/>
    <lineage>
        <taxon>Eukaryota</taxon>
        <taxon>Metazoa</taxon>
        <taxon>Ecdysozoa</taxon>
        <taxon>Arthropoda</taxon>
        <taxon>Chelicerata</taxon>
        <taxon>Arachnida</taxon>
        <taxon>Araneae</taxon>
        <taxon>Araneomorphae</taxon>
        <taxon>Entelegynae</taxon>
        <taxon>Araneoidea</taxon>
        <taxon>Araneidae</taxon>
        <taxon>Araneus</taxon>
    </lineage>
</organism>
<accession>A0A4Y2H550</accession>
<evidence type="ECO:0000313" key="1">
    <source>
        <dbReference type="EMBL" id="GBM60145.1"/>
    </source>
</evidence>
<dbReference type="OrthoDB" id="6091153at2759"/>